<evidence type="ECO:0000259" key="7">
    <source>
        <dbReference type="PROSITE" id="PS50157"/>
    </source>
</evidence>
<dbReference type="SUPFAM" id="SSF57667">
    <property type="entry name" value="beta-beta-alpha zinc fingers"/>
    <property type="match status" value="1"/>
</dbReference>
<dbReference type="PANTHER" id="PTHR24403">
    <property type="entry name" value="ZINC FINGER PROTEIN"/>
    <property type="match status" value="1"/>
</dbReference>
<evidence type="ECO:0000256" key="6">
    <source>
        <dbReference type="SAM" id="MobiDB-lite"/>
    </source>
</evidence>
<evidence type="ECO:0000256" key="3">
    <source>
        <dbReference type="ARBA" id="ARBA00022771"/>
    </source>
</evidence>
<evidence type="ECO:0000256" key="2">
    <source>
        <dbReference type="ARBA" id="ARBA00022737"/>
    </source>
</evidence>
<keyword evidence="1" id="KW-0479">Metal-binding</keyword>
<dbReference type="InterPro" id="IPR050688">
    <property type="entry name" value="Zinc_finger/UBP_domain"/>
</dbReference>
<feature type="compositionally biased region" description="Low complexity" evidence="6">
    <location>
        <begin position="71"/>
        <end position="90"/>
    </location>
</feature>
<name>A0A0C9TJK2_PAXIN</name>
<sequence>MAPVKTFTCSFKDCKSVFSKTWELTKHEVSHSNPEKLFECSTCPFITLRKRNLEIHMSRHTGETRFQCPHPSVSPGSSDSGDSSDSSSGGMRCEFRTGDPAALTRHRKACHGHVPRVRGCASRNGPRASGRAAATKASNSTSRSLASRQRTSFLEPAGSSGESTDSGYSTAEPLSSSTTLTWRGDADNCQSESTDADSSDSTECSSDASSVAQGHPLENAPAAAKRDPYFGFEWETLYVEDYSASYLTEIERIRPDLEMEIHEEDIFDRMTGREWCLCPEWMIETGIEGWDESVLEANKEYYDLLLDA</sequence>
<feature type="region of interest" description="Disordered" evidence="6">
    <location>
        <begin position="116"/>
        <end position="220"/>
    </location>
</feature>
<dbReference type="SMART" id="SM00355">
    <property type="entry name" value="ZnF_C2H2"/>
    <property type="match status" value="3"/>
</dbReference>
<gene>
    <name evidence="8" type="ORF">PAXINDRAFT_155381</name>
</gene>
<evidence type="ECO:0000256" key="4">
    <source>
        <dbReference type="ARBA" id="ARBA00022833"/>
    </source>
</evidence>
<keyword evidence="3 5" id="KW-0863">Zinc-finger</keyword>
<feature type="domain" description="C2H2-type" evidence="7">
    <location>
        <begin position="7"/>
        <end position="36"/>
    </location>
</feature>
<dbReference type="HOGENOM" id="CLU_963314_0_0_1"/>
<dbReference type="InterPro" id="IPR036236">
    <property type="entry name" value="Znf_C2H2_sf"/>
</dbReference>
<reference evidence="8 9" key="1">
    <citation type="submission" date="2014-06" db="EMBL/GenBank/DDBJ databases">
        <authorList>
            <consortium name="DOE Joint Genome Institute"/>
            <person name="Kuo A."/>
            <person name="Kohler A."/>
            <person name="Nagy L.G."/>
            <person name="Floudas D."/>
            <person name="Copeland A."/>
            <person name="Barry K.W."/>
            <person name="Cichocki N."/>
            <person name="Veneault-Fourrey C."/>
            <person name="LaButti K."/>
            <person name="Lindquist E.A."/>
            <person name="Lipzen A."/>
            <person name="Lundell T."/>
            <person name="Morin E."/>
            <person name="Murat C."/>
            <person name="Sun H."/>
            <person name="Tunlid A."/>
            <person name="Henrissat B."/>
            <person name="Grigoriev I.V."/>
            <person name="Hibbett D.S."/>
            <person name="Martin F."/>
            <person name="Nordberg H.P."/>
            <person name="Cantor M.N."/>
            <person name="Hua S.X."/>
        </authorList>
    </citation>
    <scope>NUCLEOTIDE SEQUENCE [LARGE SCALE GENOMIC DNA]</scope>
    <source>
        <strain evidence="8 9">ATCC 200175</strain>
    </source>
</reference>
<evidence type="ECO:0000256" key="5">
    <source>
        <dbReference type="PROSITE-ProRule" id="PRU00042"/>
    </source>
</evidence>
<dbReference type="PROSITE" id="PS00028">
    <property type="entry name" value="ZINC_FINGER_C2H2_1"/>
    <property type="match status" value="1"/>
</dbReference>
<dbReference type="PROSITE" id="PS50157">
    <property type="entry name" value="ZINC_FINGER_C2H2_2"/>
    <property type="match status" value="2"/>
</dbReference>
<keyword evidence="2" id="KW-0677">Repeat</keyword>
<feature type="compositionally biased region" description="Polar residues" evidence="6">
    <location>
        <begin position="160"/>
        <end position="181"/>
    </location>
</feature>
<feature type="compositionally biased region" description="Low complexity" evidence="6">
    <location>
        <begin position="201"/>
        <end position="210"/>
    </location>
</feature>
<proteinExistence type="predicted"/>
<evidence type="ECO:0000256" key="1">
    <source>
        <dbReference type="ARBA" id="ARBA00022723"/>
    </source>
</evidence>
<dbReference type="Proteomes" id="UP000053647">
    <property type="component" value="Unassembled WGS sequence"/>
</dbReference>
<dbReference type="Gene3D" id="3.30.160.60">
    <property type="entry name" value="Classic Zinc Finger"/>
    <property type="match status" value="2"/>
</dbReference>
<keyword evidence="4" id="KW-0862">Zinc</keyword>
<dbReference type="AlphaFoldDB" id="A0A0C9TJK2"/>
<reference evidence="9" key="2">
    <citation type="submission" date="2015-01" db="EMBL/GenBank/DDBJ databases">
        <title>Evolutionary Origins and Diversification of the Mycorrhizal Mutualists.</title>
        <authorList>
            <consortium name="DOE Joint Genome Institute"/>
            <consortium name="Mycorrhizal Genomics Consortium"/>
            <person name="Kohler A."/>
            <person name="Kuo A."/>
            <person name="Nagy L.G."/>
            <person name="Floudas D."/>
            <person name="Copeland A."/>
            <person name="Barry K.W."/>
            <person name="Cichocki N."/>
            <person name="Veneault-Fourrey C."/>
            <person name="LaButti K."/>
            <person name="Lindquist E.A."/>
            <person name="Lipzen A."/>
            <person name="Lundell T."/>
            <person name="Morin E."/>
            <person name="Murat C."/>
            <person name="Riley R."/>
            <person name="Ohm R."/>
            <person name="Sun H."/>
            <person name="Tunlid A."/>
            <person name="Henrissat B."/>
            <person name="Grigoriev I.V."/>
            <person name="Hibbett D.S."/>
            <person name="Martin F."/>
        </authorList>
    </citation>
    <scope>NUCLEOTIDE SEQUENCE [LARGE SCALE GENOMIC DNA]</scope>
    <source>
        <strain evidence="9">ATCC 200175</strain>
    </source>
</reference>
<feature type="domain" description="C2H2-type" evidence="7">
    <location>
        <begin position="38"/>
        <end position="65"/>
    </location>
</feature>
<organism evidence="8 9">
    <name type="scientific">Paxillus involutus ATCC 200175</name>
    <dbReference type="NCBI Taxonomy" id="664439"/>
    <lineage>
        <taxon>Eukaryota</taxon>
        <taxon>Fungi</taxon>
        <taxon>Dikarya</taxon>
        <taxon>Basidiomycota</taxon>
        <taxon>Agaricomycotina</taxon>
        <taxon>Agaricomycetes</taxon>
        <taxon>Agaricomycetidae</taxon>
        <taxon>Boletales</taxon>
        <taxon>Paxilineae</taxon>
        <taxon>Paxillaceae</taxon>
        <taxon>Paxillus</taxon>
    </lineage>
</organism>
<dbReference type="OrthoDB" id="8922241at2759"/>
<protein>
    <recommendedName>
        <fullName evidence="7">C2H2-type domain-containing protein</fullName>
    </recommendedName>
</protein>
<evidence type="ECO:0000313" key="8">
    <source>
        <dbReference type="EMBL" id="KIJ15805.1"/>
    </source>
</evidence>
<feature type="compositionally biased region" description="Polar residues" evidence="6">
    <location>
        <begin position="136"/>
        <end position="152"/>
    </location>
</feature>
<dbReference type="PANTHER" id="PTHR24403:SF73">
    <property type="entry name" value="CCCTC-BINDING FACTOR"/>
    <property type="match status" value="1"/>
</dbReference>
<dbReference type="GO" id="GO:0045944">
    <property type="term" value="P:positive regulation of transcription by RNA polymerase II"/>
    <property type="evidence" value="ECO:0007669"/>
    <property type="project" value="TreeGrafter"/>
</dbReference>
<dbReference type="GO" id="GO:0005634">
    <property type="term" value="C:nucleus"/>
    <property type="evidence" value="ECO:0007669"/>
    <property type="project" value="TreeGrafter"/>
</dbReference>
<evidence type="ECO:0000313" key="9">
    <source>
        <dbReference type="Proteomes" id="UP000053647"/>
    </source>
</evidence>
<dbReference type="GO" id="GO:0008270">
    <property type="term" value="F:zinc ion binding"/>
    <property type="evidence" value="ECO:0007669"/>
    <property type="project" value="UniProtKB-KW"/>
</dbReference>
<dbReference type="EMBL" id="KN819335">
    <property type="protein sequence ID" value="KIJ15805.1"/>
    <property type="molecule type" value="Genomic_DNA"/>
</dbReference>
<keyword evidence="9" id="KW-1185">Reference proteome</keyword>
<accession>A0A0C9TJK2</accession>
<dbReference type="InterPro" id="IPR013087">
    <property type="entry name" value="Znf_C2H2_type"/>
</dbReference>
<feature type="region of interest" description="Disordered" evidence="6">
    <location>
        <begin position="62"/>
        <end position="96"/>
    </location>
</feature>